<dbReference type="PROSITE" id="PS00031">
    <property type="entry name" value="NUCLEAR_REC_DBD_1"/>
    <property type="match status" value="1"/>
</dbReference>
<dbReference type="GO" id="GO:0030154">
    <property type="term" value="P:cell differentiation"/>
    <property type="evidence" value="ECO:0007669"/>
    <property type="project" value="TreeGrafter"/>
</dbReference>
<evidence type="ECO:0000256" key="7">
    <source>
        <dbReference type="ARBA" id="ARBA00023125"/>
    </source>
</evidence>
<keyword evidence="13" id="KW-1185">Reference proteome</keyword>
<feature type="compositionally biased region" description="Basic and acidic residues" evidence="11">
    <location>
        <begin position="1"/>
        <end position="13"/>
    </location>
</feature>
<dbReference type="Pfam" id="PF00105">
    <property type="entry name" value="zf-C4"/>
    <property type="match status" value="1"/>
</dbReference>
<evidence type="ECO:0000256" key="2">
    <source>
        <dbReference type="ARBA" id="ARBA00005993"/>
    </source>
</evidence>
<dbReference type="FunFam" id="3.30.50.10:FF:000042">
    <property type="entry name" value="Nuclear hormone receptor HR96"/>
    <property type="match status" value="1"/>
</dbReference>
<accession>A0A0N5AFR0</accession>
<evidence type="ECO:0000256" key="4">
    <source>
        <dbReference type="ARBA" id="ARBA00022771"/>
    </source>
</evidence>
<dbReference type="InterPro" id="IPR050234">
    <property type="entry name" value="Nuclear_hormone_rcpt_NR1"/>
</dbReference>
<proteinExistence type="inferred from homology"/>
<sequence>MKTTEGKPSDHSHNPTSSSTWASAPNLRKESRLYRTNTRKLSLISSEGREAKKICRVCGDKAFSYNFNVISCESCKAFFRRNANKQKEIRCPFNNSCVITKLSRRFCQRCRLQKCFDVGMKKEWIMSEKARLEKRQRIIANRERRAAESGILCNEKN</sequence>
<dbReference type="SMART" id="SM00399">
    <property type="entry name" value="ZnF_C4"/>
    <property type="match status" value="1"/>
</dbReference>
<evidence type="ECO:0000256" key="8">
    <source>
        <dbReference type="ARBA" id="ARBA00023163"/>
    </source>
</evidence>
<dbReference type="GO" id="GO:0008270">
    <property type="term" value="F:zinc ion binding"/>
    <property type="evidence" value="ECO:0007669"/>
    <property type="project" value="UniProtKB-KW"/>
</dbReference>
<dbReference type="Gene3D" id="3.30.50.10">
    <property type="entry name" value="Erythroid Transcription Factor GATA-1, subunit A"/>
    <property type="match status" value="1"/>
</dbReference>
<dbReference type="STRING" id="451379.A0A0N5AFR0"/>
<keyword evidence="6" id="KW-0805">Transcription regulation</keyword>
<comment type="subcellular location">
    <subcellularLocation>
        <location evidence="1">Nucleus</location>
    </subcellularLocation>
</comment>
<evidence type="ECO:0000256" key="1">
    <source>
        <dbReference type="ARBA" id="ARBA00004123"/>
    </source>
</evidence>
<keyword evidence="3" id="KW-0479">Metal-binding</keyword>
<dbReference type="PROSITE" id="PS51030">
    <property type="entry name" value="NUCLEAR_REC_DBD_2"/>
    <property type="match status" value="1"/>
</dbReference>
<dbReference type="PANTHER" id="PTHR24082:SF508">
    <property type="entry name" value="NUCLEAR HORMONE RECEPTOR FAMILY MEMBER NHR-48"/>
    <property type="match status" value="1"/>
</dbReference>
<reference evidence="14" key="1">
    <citation type="submission" date="2017-02" db="UniProtKB">
        <authorList>
            <consortium name="WormBaseParasite"/>
        </authorList>
    </citation>
    <scope>IDENTIFICATION</scope>
</reference>
<dbReference type="GO" id="GO:0004879">
    <property type="term" value="F:nuclear receptor activity"/>
    <property type="evidence" value="ECO:0007669"/>
    <property type="project" value="TreeGrafter"/>
</dbReference>
<dbReference type="GO" id="GO:0005634">
    <property type="term" value="C:nucleus"/>
    <property type="evidence" value="ECO:0007669"/>
    <property type="project" value="UniProtKB-SubCell"/>
</dbReference>
<keyword evidence="8" id="KW-0804">Transcription</keyword>
<keyword evidence="10" id="KW-0539">Nucleus</keyword>
<evidence type="ECO:0000256" key="9">
    <source>
        <dbReference type="ARBA" id="ARBA00023170"/>
    </source>
</evidence>
<dbReference type="GO" id="GO:0000978">
    <property type="term" value="F:RNA polymerase II cis-regulatory region sequence-specific DNA binding"/>
    <property type="evidence" value="ECO:0007669"/>
    <property type="project" value="TreeGrafter"/>
</dbReference>
<dbReference type="InterPro" id="IPR001628">
    <property type="entry name" value="Znf_hrmn_rcpt"/>
</dbReference>
<feature type="domain" description="Nuclear receptor" evidence="12">
    <location>
        <begin position="52"/>
        <end position="127"/>
    </location>
</feature>
<dbReference type="GO" id="GO:0000122">
    <property type="term" value="P:negative regulation of transcription by RNA polymerase II"/>
    <property type="evidence" value="ECO:0007669"/>
    <property type="project" value="TreeGrafter"/>
</dbReference>
<dbReference type="GO" id="GO:0045944">
    <property type="term" value="P:positive regulation of transcription by RNA polymerase II"/>
    <property type="evidence" value="ECO:0007669"/>
    <property type="project" value="TreeGrafter"/>
</dbReference>
<dbReference type="AlphaFoldDB" id="A0A0N5AFR0"/>
<comment type="similarity">
    <text evidence="2">Belongs to the nuclear hormone receptor family.</text>
</comment>
<dbReference type="WBParaSite" id="SMUV_0000312501-mRNA-1">
    <property type="protein sequence ID" value="SMUV_0000312501-mRNA-1"/>
    <property type="gene ID" value="SMUV_0000312501"/>
</dbReference>
<evidence type="ECO:0000256" key="11">
    <source>
        <dbReference type="SAM" id="MobiDB-lite"/>
    </source>
</evidence>
<dbReference type="InterPro" id="IPR013088">
    <property type="entry name" value="Znf_NHR/GATA"/>
</dbReference>
<dbReference type="Proteomes" id="UP000046393">
    <property type="component" value="Unplaced"/>
</dbReference>
<dbReference type="GO" id="GO:0006950">
    <property type="term" value="P:response to stress"/>
    <property type="evidence" value="ECO:0007669"/>
    <property type="project" value="UniProtKB-ARBA"/>
</dbReference>
<keyword evidence="7" id="KW-0238">DNA-binding</keyword>
<evidence type="ECO:0000256" key="10">
    <source>
        <dbReference type="ARBA" id="ARBA00023242"/>
    </source>
</evidence>
<evidence type="ECO:0000313" key="14">
    <source>
        <dbReference type="WBParaSite" id="SMUV_0000312501-mRNA-1"/>
    </source>
</evidence>
<evidence type="ECO:0000259" key="12">
    <source>
        <dbReference type="PROSITE" id="PS51030"/>
    </source>
</evidence>
<dbReference type="PANTHER" id="PTHR24082">
    <property type="entry name" value="NUCLEAR HORMONE RECEPTOR"/>
    <property type="match status" value="1"/>
</dbReference>
<evidence type="ECO:0000256" key="5">
    <source>
        <dbReference type="ARBA" id="ARBA00022833"/>
    </source>
</evidence>
<feature type="compositionally biased region" description="Polar residues" evidence="11">
    <location>
        <begin position="14"/>
        <end position="23"/>
    </location>
</feature>
<dbReference type="SUPFAM" id="SSF57716">
    <property type="entry name" value="Glucocorticoid receptor-like (DNA-binding domain)"/>
    <property type="match status" value="1"/>
</dbReference>
<evidence type="ECO:0000256" key="3">
    <source>
        <dbReference type="ARBA" id="ARBA00022723"/>
    </source>
</evidence>
<organism evidence="13 14">
    <name type="scientific">Syphacia muris</name>
    <dbReference type="NCBI Taxonomy" id="451379"/>
    <lineage>
        <taxon>Eukaryota</taxon>
        <taxon>Metazoa</taxon>
        <taxon>Ecdysozoa</taxon>
        <taxon>Nematoda</taxon>
        <taxon>Chromadorea</taxon>
        <taxon>Rhabditida</taxon>
        <taxon>Spirurina</taxon>
        <taxon>Oxyuridomorpha</taxon>
        <taxon>Oxyuroidea</taxon>
        <taxon>Oxyuridae</taxon>
        <taxon>Syphacia</taxon>
    </lineage>
</organism>
<keyword evidence="9" id="KW-0675">Receptor</keyword>
<keyword evidence="4" id="KW-0863">Zinc-finger</keyword>
<evidence type="ECO:0000313" key="13">
    <source>
        <dbReference type="Proteomes" id="UP000046393"/>
    </source>
</evidence>
<evidence type="ECO:0000256" key="6">
    <source>
        <dbReference type="ARBA" id="ARBA00023015"/>
    </source>
</evidence>
<dbReference type="PRINTS" id="PR00047">
    <property type="entry name" value="STROIDFINGER"/>
</dbReference>
<keyword evidence="5" id="KW-0862">Zinc</keyword>
<feature type="region of interest" description="Disordered" evidence="11">
    <location>
        <begin position="1"/>
        <end position="23"/>
    </location>
</feature>
<protein>
    <submittedName>
        <fullName evidence="14">Nuclear receptor domain-containing protein</fullName>
    </submittedName>
</protein>
<name>A0A0N5AFR0_9BILA</name>